<gene>
    <name evidence="1" type="ORF">crov187</name>
</gene>
<dbReference type="Proteomes" id="UP000029781">
    <property type="component" value="Segment"/>
</dbReference>
<keyword evidence="2" id="KW-1185">Reference proteome</keyword>
<proteinExistence type="predicted"/>
<dbReference type="RefSeq" id="YP_003969819.1">
    <property type="nucleotide sequence ID" value="NC_014637.1"/>
</dbReference>
<protein>
    <submittedName>
        <fullName evidence="1">Uncharacterized protein</fullName>
    </submittedName>
</protein>
<dbReference type="EMBL" id="GU244497">
    <property type="protein sequence ID" value="ADO67220.1"/>
    <property type="molecule type" value="Genomic_DNA"/>
</dbReference>
<evidence type="ECO:0000313" key="2">
    <source>
        <dbReference type="Proteomes" id="UP000029781"/>
    </source>
</evidence>
<organismHost>
    <name type="scientific">Cafeteria roenbergensis</name>
    <name type="common">Marine flagellate</name>
    <dbReference type="NCBI Taxonomy" id="33653"/>
</organismHost>
<reference evidence="1 2" key="1">
    <citation type="journal article" date="2010" name="Proc. Natl. Acad. Sci. U.S.A.">
        <title>Giant virus with a remarkable complement of genes infects marine zooplankton.</title>
        <authorList>
            <person name="Fischer M.G."/>
            <person name="Allen M.J."/>
            <person name="Wilson W.H."/>
            <person name="Suttle C.A."/>
        </authorList>
    </citation>
    <scope>NUCLEOTIDE SEQUENCE [LARGE SCALE GENOMIC DNA]</scope>
    <source>
        <strain evidence="1 2">BV-PW1</strain>
    </source>
</reference>
<name>E3T4V7_CROVB</name>
<organism evidence="1 2">
    <name type="scientific">Cafeteria roenbergensis virus (strain BV-PW1)</name>
    <name type="common">CroV</name>
    <dbReference type="NCBI Taxonomy" id="693272"/>
    <lineage>
        <taxon>Viruses</taxon>
        <taxon>Varidnaviria</taxon>
        <taxon>Bamfordvirae</taxon>
        <taxon>Nucleocytoviricota</taxon>
        <taxon>Megaviricetes</taxon>
        <taxon>Imitervirales</taxon>
        <taxon>Mimiviridae</taxon>
        <taxon>Aliimimivirinae</taxon>
        <taxon>Rheavirus</taxon>
        <taxon>Rheavirus sinusmexicani</taxon>
    </lineage>
</organism>
<dbReference type="GeneID" id="9887589"/>
<accession>E3T4V7</accession>
<sequence>MSFNRLPYDACAYAVELKQSVTPLDYHLYVGKFENQKPCPCNKDGNNLKNCNVKLVTRADVENELYNLNRPGTLCPNKKYNPKDEKNFNNTYHPPRLCQGHYHITPTNLAPITSNGLKNIDTKLKC</sequence>
<evidence type="ECO:0000313" key="1">
    <source>
        <dbReference type="EMBL" id="ADO67220.1"/>
    </source>
</evidence>
<dbReference type="KEGG" id="vg:9887589"/>